<dbReference type="PANTHER" id="PTHR11606:SF7">
    <property type="entry name" value="GLUTAMATE DEHYDROGENASE"/>
    <property type="match status" value="1"/>
</dbReference>
<dbReference type="PRINTS" id="PR00082">
    <property type="entry name" value="GLFDHDRGNASE"/>
</dbReference>
<dbReference type="SUPFAM" id="SSF51735">
    <property type="entry name" value="NAD(P)-binding Rossmann-fold domains"/>
    <property type="match status" value="1"/>
</dbReference>
<keyword evidence="5" id="KW-0496">Mitochondrion</keyword>
<comment type="similarity">
    <text evidence="2 8">Belongs to the Glu/Leu/Phe/Val dehydrogenases family.</text>
</comment>
<sequence length="586" mass="65944">MHRHGYKLQTHVCHDRISRGYVDRLISDKTDMIEKEKTHPSDGTTLGLAKRSLPPRKLFSRRLVKRFCANESHVILENPHEIPERLRDVPTKENPSFFEMVEYNFHKAVKRCEPHFVLMLRNNERVCSKEAEKRVKGIIGVMSHCNAVLALTFPIRKENGEYEIIKAYRAHHNNHREPVKGGIRFSLDADAENAMALAALMTYKCACVNVPFGGAKAAVKIDPKRYTVRELEMITRRFCLELAKKDFIGNIDVPAPDINTTSREMSWIADTYSKTLGYKDINAQACVTGKPINQGGIHGRVSATGRGLFHSIDNFIHEKEWMDNIGLTTGWEDKTFIVQGFGNVGFHSARYCSRVGAKCIGVIEHDCSLYNKNGLDVVALNRYKVENGTIKGFPGADVFEGDLMTEQCDILIPAAKEKVITTKNANDIKAKIIAEGANGPLTPAADIILLKKRVLIIPDLYVNAGGVTVSYFEWLKNLNHVSYGKLTFKYERDSNYHLLDSVEKSLRMTLGNDLKIRPSDSFRKRIAGASEKDIVHSGLAQTMETAALNIMKTAHKHKLCLNLRLAAYMCSIEKIFLTYEEAGLAF</sequence>
<dbReference type="InterPro" id="IPR006097">
    <property type="entry name" value="Glu/Leu/Phe/Val/Trp_DH_dimer"/>
</dbReference>
<comment type="catalytic activity">
    <reaction evidence="6">
        <text>L-glutamate + NAD(+) + H2O = 2-oxoglutarate + NH4(+) + NADH + H(+)</text>
        <dbReference type="Rhea" id="RHEA:15133"/>
        <dbReference type="ChEBI" id="CHEBI:15377"/>
        <dbReference type="ChEBI" id="CHEBI:15378"/>
        <dbReference type="ChEBI" id="CHEBI:16810"/>
        <dbReference type="ChEBI" id="CHEBI:28938"/>
        <dbReference type="ChEBI" id="CHEBI:29985"/>
        <dbReference type="ChEBI" id="CHEBI:57540"/>
        <dbReference type="ChEBI" id="CHEBI:57945"/>
        <dbReference type="EC" id="1.4.1.3"/>
    </reaction>
</comment>
<dbReference type="InterPro" id="IPR036291">
    <property type="entry name" value="NAD(P)-bd_dom_sf"/>
</dbReference>
<comment type="catalytic activity">
    <reaction evidence="7">
        <text>L-glutamate + NADP(+) + H2O = 2-oxoglutarate + NH4(+) + NADPH + H(+)</text>
        <dbReference type="Rhea" id="RHEA:11612"/>
        <dbReference type="ChEBI" id="CHEBI:15377"/>
        <dbReference type="ChEBI" id="CHEBI:15378"/>
        <dbReference type="ChEBI" id="CHEBI:16810"/>
        <dbReference type="ChEBI" id="CHEBI:28938"/>
        <dbReference type="ChEBI" id="CHEBI:29985"/>
        <dbReference type="ChEBI" id="CHEBI:57783"/>
        <dbReference type="ChEBI" id="CHEBI:58349"/>
        <dbReference type="EC" id="1.4.1.3"/>
    </reaction>
</comment>
<dbReference type="Proteomes" id="UP001372834">
    <property type="component" value="Unassembled WGS sequence"/>
</dbReference>
<evidence type="ECO:0000313" key="11">
    <source>
        <dbReference type="Proteomes" id="UP001372834"/>
    </source>
</evidence>
<evidence type="ECO:0000256" key="1">
    <source>
        <dbReference type="ARBA" id="ARBA00004173"/>
    </source>
</evidence>
<dbReference type="Pfam" id="PF00208">
    <property type="entry name" value="ELFV_dehydrog"/>
    <property type="match status" value="1"/>
</dbReference>
<reference evidence="10 11" key="1">
    <citation type="submission" date="2023-10" db="EMBL/GenBank/DDBJ databases">
        <title>Genomes of two closely related lineages of the louse Polyplax serrata with different host specificities.</title>
        <authorList>
            <person name="Martinu J."/>
            <person name="Tarabai H."/>
            <person name="Stefka J."/>
            <person name="Hypsa V."/>
        </authorList>
    </citation>
    <scope>NUCLEOTIDE SEQUENCE [LARGE SCALE GENOMIC DNA]</scope>
    <source>
        <strain evidence="10">HR10_N</strain>
    </source>
</reference>
<dbReference type="Gene3D" id="3.40.50.10860">
    <property type="entry name" value="Leucine Dehydrogenase, chain A, domain 1"/>
    <property type="match status" value="1"/>
</dbReference>
<comment type="subcellular location">
    <subcellularLocation>
        <location evidence="1">Mitochondrion</location>
    </subcellularLocation>
</comment>
<evidence type="ECO:0000256" key="8">
    <source>
        <dbReference type="RuleBase" id="RU004417"/>
    </source>
</evidence>
<dbReference type="InterPro" id="IPR033922">
    <property type="entry name" value="NAD_bind_Glu_DH"/>
</dbReference>
<organism evidence="10 11">
    <name type="scientific">Polyplax serrata</name>
    <name type="common">Common mouse louse</name>
    <dbReference type="NCBI Taxonomy" id="468196"/>
    <lineage>
        <taxon>Eukaryota</taxon>
        <taxon>Metazoa</taxon>
        <taxon>Ecdysozoa</taxon>
        <taxon>Arthropoda</taxon>
        <taxon>Hexapoda</taxon>
        <taxon>Insecta</taxon>
        <taxon>Pterygota</taxon>
        <taxon>Neoptera</taxon>
        <taxon>Paraneoptera</taxon>
        <taxon>Psocodea</taxon>
        <taxon>Troctomorpha</taxon>
        <taxon>Phthiraptera</taxon>
        <taxon>Anoplura</taxon>
        <taxon>Polyplacidae</taxon>
        <taxon>Polyplax</taxon>
    </lineage>
</organism>
<protein>
    <recommendedName>
        <fullName evidence="3">glutamate dehydrogenase [NAD(P)(+)]</fullName>
        <ecNumber evidence="3">1.4.1.3</ecNumber>
    </recommendedName>
</protein>
<dbReference type="EMBL" id="JAWJWE010000004">
    <property type="protein sequence ID" value="KAK6636648.1"/>
    <property type="molecule type" value="Genomic_DNA"/>
</dbReference>
<evidence type="ECO:0000256" key="3">
    <source>
        <dbReference type="ARBA" id="ARBA00012889"/>
    </source>
</evidence>
<dbReference type="SMART" id="SM00839">
    <property type="entry name" value="ELFV_dehydrog"/>
    <property type="match status" value="1"/>
</dbReference>
<dbReference type="EC" id="1.4.1.3" evidence="3"/>
<dbReference type="InterPro" id="IPR046346">
    <property type="entry name" value="Aminoacid_DH-like_N_sf"/>
</dbReference>
<gene>
    <name evidence="10" type="ORF">RUM43_010310</name>
</gene>
<dbReference type="InterPro" id="IPR006095">
    <property type="entry name" value="Glu/Leu/Phe/Val/Trp_DH"/>
</dbReference>
<evidence type="ECO:0000313" key="10">
    <source>
        <dbReference type="EMBL" id="KAK6636648.1"/>
    </source>
</evidence>
<dbReference type="GO" id="GO:0006538">
    <property type="term" value="P:L-glutamate catabolic process"/>
    <property type="evidence" value="ECO:0007669"/>
    <property type="project" value="TreeGrafter"/>
</dbReference>
<evidence type="ECO:0000256" key="5">
    <source>
        <dbReference type="ARBA" id="ARBA00023128"/>
    </source>
</evidence>
<dbReference type="FunFam" id="3.40.50.720:FF:000100">
    <property type="entry name" value="Glutamate dehydrogenase 1, mitochondrial"/>
    <property type="match status" value="1"/>
</dbReference>
<dbReference type="PANTHER" id="PTHR11606">
    <property type="entry name" value="GLUTAMATE DEHYDROGENASE"/>
    <property type="match status" value="1"/>
</dbReference>
<comment type="caution">
    <text evidence="10">The sequence shown here is derived from an EMBL/GenBank/DDBJ whole genome shotgun (WGS) entry which is preliminary data.</text>
</comment>
<evidence type="ECO:0000256" key="7">
    <source>
        <dbReference type="ARBA" id="ARBA00048577"/>
    </source>
</evidence>
<dbReference type="GO" id="GO:0004352">
    <property type="term" value="F:glutamate dehydrogenase (NAD+) activity"/>
    <property type="evidence" value="ECO:0007669"/>
    <property type="project" value="TreeGrafter"/>
</dbReference>
<dbReference type="GO" id="GO:0005739">
    <property type="term" value="C:mitochondrion"/>
    <property type="evidence" value="ECO:0007669"/>
    <property type="project" value="UniProtKB-SubCell"/>
</dbReference>
<name>A0AAN8P069_POLSC</name>
<dbReference type="InterPro" id="IPR006096">
    <property type="entry name" value="Glu/Leu/Phe/Val/Trp_DH_C"/>
</dbReference>
<dbReference type="Gene3D" id="1.10.287.140">
    <property type="match status" value="1"/>
</dbReference>
<keyword evidence="4 8" id="KW-0560">Oxidoreductase</keyword>
<accession>A0AAN8P069</accession>
<evidence type="ECO:0000256" key="2">
    <source>
        <dbReference type="ARBA" id="ARBA00006382"/>
    </source>
</evidence>
<dbReference type="Pfam" id="PF02812">
    <property type="entry name" value="ELFV_dehydrog_N"/>
    <property type="match status" value="1"/>
</dbReference>
<dbReference type="Gene3D" id="3.40.50.720">
    <property type="entry name" value="NAD(P)-binding Rossmann-like Domain"/>
    <property type="match status" value="1"/>
</dbReference>
<dbReference type="SUPFAM" id="SSF53223">
    <property type="entry name" value="Aminoacid dehydrogenase-like, N-terminal domain"/>
    <property type="match status" value="1"/>
</dbReference>
<feature type="domain" description="Glutamate/phenylalanine/leucine/valine/L-tryptophan dehydrogenase C-terminal" evidence="9">
    <location>
        <begin position="297"/>
        <end position="583"/>
    </location>
</feature>
<evidence type="ECO:0000259" key="9">
    <source>
        <dbReference type="SMART" id="SM00839"/>
    </source>
</evidence>
<evidence type="ECO:0000256" key="6">
    <source>
        <dbReference type="ARBA" id="ARBA00047867"/>
    </source>
</evidence>
<dbReference type="CDD" id="cd01076">
    <property type="entry name" value="NAD_bind_1_Glu_DH"/>
    <property type="match status" value="1"/>
</dbReference>
<dbReference type="AlphaFoldDB" id="A0AAN8P069"/>
<proteinExistence type="inferred from homology"/>
<evidence type="ECO:0000256" key="4">
    <source>
        <dbReference type="ARBA" id="ARBA00023002"/>
    </source>
</evidence>